<reference evidence="6 7" key="1">
    <citation type="journal article" date="2017" name="PLoS Biol.">
        <title>The sea cucumber genome provides insights into morphological evolution and visceral regeneration.</title>
        <authorList>
            <person name="Zhang X."/>
            <person name="Sun L."/>
            <person name="Yuan J."/>
            <person name="Sun Y."/>
            <person name="Gao Y."/>
            <person name="Zhang L."/>
            <person name="Li S."/>
            <person name="Dai H."/>
            <person name="Hamel J.F."/>
            <person name="Liu C."/>
            <person name="Yu Y."/>
            <person name="Liu S."/>
            <person name="Lin W."/>
            <person name="Guo K."/>
            <person name="Jin S."/>
            <person name="Xu P."/>
            <person name="Storey K.B."/>
            <person name="Huan P."/>
            <person name="Zhang T."/>
            <person name="Zhou Y."/>
            <person name="Zhang J."/>
            <person name="Lin C."/>
            <person name="Li X."/>
            <person name="Xing L."/>
            <person name="Huo D."/>
            <person name="Sun M."/>
            <person name="Wang L."/>
            <person name="Mercier A."/>
            <person name="Li F."/>
            <person name="Yang H."/>
            <person name="Xiang J."/>
        </authorList>
    </citation>
    <scope>NUCLEOTIDE SEQUENCE [LARGE SCALE GENOMIC DNA]</scope>
    <source>
        <strain evidence="6">Shaxun</strain>
        <tissue evidence="6">Muscle</tissue>
    </source>
</reference>
<dbReference type="EMBL" id="MRZV01000740">
    <property type="protein sequence ID" value="PIK45000.1"/>
    <property type="molecule type" value="Genomic_DNA"/>
</dbReference>
<accession>A0A2G8KAI9</accession>
<dbReference type="InterPro" id="IPR036259">
    <property type="entry name" value="MFS_trans_sf"/>
</dbReference>
<name>A0A2G8KAI9_STIJA</name>
<keyword evidence="2" id="KW-0812">Transmembrane</keyword>
<organism evidence="6 7">
    <name type="scientific">Stichopus japonicus</name>
    <name type="common">Sea cucumber</name>
    <dbReference type="NCBI Taxonomy" id="307972"/>
    <lineage>
        <taxon>Eukaryota</taxon>
        <taxon>Metazoa</taxon>
        <taxon>Echinodermata</taxon>
        <taxon>Eleutherozoa</taxon>
        <taxon>Echinozoa</taxon>
        <taxon>Holothuroidea</taxon>
        <taxon>Aspidochirotacea</taxon>
        <taxon>Aspidochirotida</taxon>
        <taxon>Stichopodidae</taxon>
        <taxon>Apostichopus</taxon>
    </lineage>
</organism>
<gene>
    <name evidence="6" type="ORF">BSL78_18135</name>
</gene>
<dbReference type="OrthoDB" id="3639251at2759"/>
<feature type="region of interest" description="Disordered" evidence="5">
    <location>
        <begin position="128"/>
        <end position="170"/>
    </location>
</feature>
<evidence type="ECO:0000256" key="4">
    <source>
        <dbReference type="ARBA" id="ARBA00023136"/>
    </source>
</evidence>
<dbReference type="InterPro" id="IPR051337">
    <property type="entry name" value="OPA_Antiporter"/>
</dbReference>
<dbReference type="GO" id="GO:0005789">
    <property type="term" value="C:endoplasmic reticulum membrane"/>
    <property type="evidence" value="ECO:0007669"/>
    <property type="project" value="TreeGrafter"/>
</dbReference>
<dbReference type="SUPFAM" id="SSF103473">
    <property type="entry name" value="MFS general substrate transporter"/>
    <property type="match status" value="1"/>
</dbReference>
<keyword evidence="7" id="KW-1185">Reference proteome</keyword>
<dbReference type="STRING" id="307972.A0A2G8KAI9"/>
<dbReference type="AlphaFoldDB" id="A0A2G8KAI9"/>
<evidence type="ECO:0000256" key="1">
    <source>
        <dbReference type="ARBA" id="ARBA00004127"/>
    </source>
</evidence>
<protein>
    <submittedName>
        <fullName evidence="6">Putative glucose-6-phosphate translocase-like</fullName>
    </submittedName>
</protein>
<comment type="caution">
    <text evidence="6">The sequence shown here is derived from an EMBL/GenBank/DDBJ whole genome shotgun (WGS) entry which is preliminary data.</text>
</comment>
<dbReference type="Proteomes" id="UP000230750">
    <property type="component" value="Unassembled WGS sequence"/>
</dbReference>
<dbReference type="Pfam" id="PF07690">
    <property type="entry name" value="MFS_1"/>
    <property type="match status" value="1"/>
</dbReference>
<evidence type="ECO:0000256" key="2">
    <source>
        <dbReference type="ARBA" id="ARBA00022692"/>
    </source>
</evidence>
<dbReference type="InterPro" id="IPR011701">
    <property type="entry name" value="MFS"/>
</dbReference>
<comment type="subcellular location">
    <subcellularLocation>
        <location evidence="1">Endomembrane system</location>
        <topology evidence="1">Multi-pass membrane protein</topology>
    </subcellularLocation>
</comment>
<evidence type="ECO:0000256" key="3">
    <source>
        <dbReference type="ARBA" id="ARBA00022989"/>
    </source>
</evidence>
<dbReference type="GO" id="GO:0061513">
    <property type="term" value="F:glucose 6-phosphate:phosphate antiporter activity"/>
    <property type="evidence" value="ECO:0007669"/>
    <property type="project" value="TreeGrafter"/>
</dbReference>
<evidence type="ECO:0000313" key="6">
    <source>
        <dbReference type="EMBL" id="PIK45000.1"/>
    </source>
</evidence>
<sequence>MRSIIRQDETASALDERTDRGGDPDRPVCQFLLGGRVRGHLVPQRLGQGCGWPPCTKLLKQWYLPSQLGTWWSLLSASSNLSGAAGPLVLTLAAHHLGWRSVMTLTGCSCVMLSFFSYTFIKNSPSDVGSPPILKDTDSEDGDGEMPTGSQQRMESRIERIQSARKGRKR</sequence>
<dbReference type="GO" id="GO:0035435">
    <property type="term" value="P:phosphate ion transmembrane transport"/>
    <property type="evidence" value="ECO:0007669"/>
    <property type="project" value="TreeGrafter"/>
</dbReference>
<dbReference type="Gene3D" id="1.20.1250.20">
    <property type="entry name" value="MFS general substrate transporter like domains"/>
    <property type="match status" value="1"/>
</dbReference>
<dbReference type="PANTHER" id="PTHR43826:SF3">
    <property type="entry name" value="GLUCOSE-6-PHOSPHATE EXCHANGER SLC37A4"/>
    <property type="match status" value="1"/>
</dbReference>
<dbReference type="PANTHER" id="PTHR43826">
    <property type="entry name" value="GLUCOSE-6-PHOSPHATE EXCHANGER SLC37A4"/>
    <property type="match status" value="1"/>
</dbReference>
<evidence type="ECO:0000313" key="7">
    <source>
        <dbReference type="Proteomes" id="UP000230750"/>
    </source>
</evidence>
<proteinExistence type="predicted"/>
<feature type="region of interest" description="Disordered" evidence="5">
    <location>
        <begin position="1"/>
        <end position="25"/>
    </location>
</feature>
<keyword evidence="4" id="KW-0472">Membrane</keyword>
<evidence type="ECO:0000256" key="5">
    <source>
        <dbReference type="SAM" id="MobiDB-lite"/>
    </source>
</evidence>
<keyword evidence="3" id="KW-1133">Transmembrane helix</keyword>